<feature type="region of interest" description="Disordered" evidence="1">
    <location>
        <begin position="477"/>
        <end position="508"/>
    </location>
</feature>
<sequence>MKKRRGLLETRTVASRLHKRGGTETTRQHHFPLYSHPMFRAALHNAAAVQNAVEEQSGRVDPRALDAALESMVAQLMKQQHETEGGVPPNSGRDDLIVTESQLLALLAEAMETSPQPSNPQSQASVFEPMKPEAVVAFAPTAVSASSPPSLEGQFIPNQGYHVSHPPLQAHGGDARRATPPPRTPAASVSGALSSSGYGVPDELNVVSIDSLQQTALQSHGHSGGHSMPGLPPRSERPASAASARTATERVKPSDRWSTNARSKRLTASPYSLLPPLVASPGLAASSALPTTAPSCRSPSPSSLSFRAMDRRPGINAGPVAQQSVDAQQLHQVPDAVFASMDVLMDANSCCLRRRRRLQATNGNKNAPLSLNPSHLPVGKGGAARSCFAFGCGSKGAILNRMYIDAVQNTLPAPPPPRTAAEAKARRILETQRRKQRLHDQQQHPVSESSLLTDCSNNTHPHFSLPRLHRGPIELPTDPLGRYHRGHRGARRCGSARRGLLSTGSSVSSSSVAGAVSASTLPPGTGMLPLFTLHGIASESAYVQAVNIANRFAG</sequence>
<organism evidence="2 3">
    <name type="scientific">Leishmania orientalis</name>
    <dbReference type="NCBI Taxonomy" id="2249476"/>
    <lineage>
        <taxon>Eukaryota</taxon>
        <taxon>Discoba</taxon>
        <taxon>Euglenozoa</taxon>
        <taxon>Kinetoplastea</taxon>
        <taxon>Metakinetoplastina</taxon>
        <taxon>Trypanosomatida</taxon>
        <taxon>Trypanosomatidae</taxon>
        <taxon>Leishmaniinae</taxon>
        <taxon>Leishmania</taxon>
    </lineage>
</organism>
<feature type="compositionally biased region" description="Basic residues" evidence="1">
    <location>
        <begin position="482"/>
        <end position="495"/>
    </location>
</feature>
<name>A0A836GQ77_9TRYP</name>
<dbReference type="GeneID" id="92361262"/>
<dbReference type="AlphaFoldDB" id="A0A836GQ77"/>
<feature type="compositionally biased region" description="Low complexity" evidence="1">
    <location>
        <begin position="185"/>
        <end position="197"/>
    </location>
</feature>
<protein>
    <submittedName>
        <fullName evidence="2">Uncharacterized protein</fullName>
    </submittedName>
</protein>
<evidence type="ECO:0000256" key="1">
    <source>
        <dbReference type="SAM" id="MobiDB-lite"/>
    </source>
</evidence>
<feature type="region of interest" description="Disordered" evidence="1">
    <location>
        <begin position="162"/>
        <end position="197"/>
    </location>
</feature>
<accession>A0A836GQ77</accession>
<feature type="compositionally biased region" description="Polar residues" evidence="1">
    <location>
        <begin position="443"/>
        <end position="454"/>
    </location>
</feature>
<feature type="compositionally biased region" description="Basic and acidic residues" evidence="1">
    <location>
        <begin position="432"/>
        <end position="442"/>
    </location>
</feature>
<dbReference type="Proteomes" id="UP000674143">
    <property type="component" value="Unassembled WGS sequence"/>
</dbReference>
<feature type="region of interest" description="Disordered" evidence="1">
    <location>
        <begin position="216"/>
        <end position="262"/>
    </location>
</feature>
<proteinExistence type="predicted"/>
<dbReference type="RefSeq" id="XP_067062896.1">
    <property type="nucleotide sequence ID" value="XM_067207328.1"/>
</dbReference>
<feature type="region of interest" description="Disordered" evidence="1">
    <location>
        <begin position="432"/>
        <end position="454"/>
    </location>
</feature>
<reference evidence="3" key="2">
    <citation type="journal article" date="2021" name="Sci. Data">
        <title>Chromosome-scale genome sequencing, assembly and annotation of six genomes from subfamily Leishmaniinae.</title>
        <authorList>
            <person name="Almutairi H."/>
            <person name="Urbaniak M.D."/>
            <person name="Bates M.D."/>
            <person name="Jariyapan N."/>
            <person name="Kwakye-Nuako G."/>
            <person name="Thomaz Soccol V."/>
            <person name="Al-Salem W.S."/>
            <person name="Dillon R.J."/>
            <person name="Bates P.A."/>
            <person name="Gatherer D."/>
        </authorList>
    </citation>
    <scope>NUCLEOTIDE SEQUENCE [LARGE SCALE GENOMIC DNA]</scope>
</reference>
<dbReference type="SMR" id="A0A836GQ77"/>
<evidence type="ECO:0000313" key="2">
    <source>
        <dbReference type="EMBL" id="KAG5477989.1"/>
    </source>
</evidence>
<gene>
    <name evidence="2" type="ORF">LSCM4_05386</name>
</gene>
<dbReference type="EMBL" id="JAFHLR010000024">
    <property type="protein sequence ID" value="KAG5477989.1"/>
    <property type="molecule type" value="Genomic_DNA"/>
</dbReference>
<evidence type="ECO:0000313" key="3">
    <source>
        <dbReference type="Proteomes" id="UP000674143"/>
    </source>
</evidence>
<dbReference type="KEGG" id="loi:92361262"/>
<keyword evidence="3" id="KW-1185">Reference proteome</keyword>
<comment type="caution">
    <text evidence="2">The sequence shown here is derived from an EMBL/GenBank/DDBJ whole genome shotgun (WGS) entry which is preliminary data.</text>
</comment>
<reference evidence="3" key="1">
    <citation type="journal article" date="2021" name="Microbiol. Resour. Announc.">
        <title>LGAAP: Leishmaniinae Genome Assembly and Annotation Pipeline.</title>
        <authorList>
            <person name="Almutairi H."/>
            <person name="Urbaniak M.D."/>
            <person name="Bates M.D."/>
            <person name="Jariyapan N."/>
            <person name="Kwakye-Nuako G."/>
            <person name="Thomaz-Soccol V."/>
            <person name="Al-Salem W.S."/>
            <person name="Dillon R.J."/>
            <person name="Bates P.A."/>
            <person name="Gatherer D."/>
        </authorList>
    </citation>
    <scope>NUCLEOTIDE SEQUENCE [LARGE SCALE GENOMIC DNA]</scope>
</reference>
<feature type="compositionally biased region" description="Low complexity" evidence="1">
    <location>
        <begin position="496"/>
        <end position="508"/>
    </location>
</feature>